<comment type="caution">
    <text evidence="3">The sequence shown here is derived from an EMBL/GenBank/DDBJ whole genome shotgun (WGS) entry which is preliminary data.</text>
</comment>
<name>A0A4U0UW80_9PEZI</name>
<feature type="region of interest" description="Disordered" evidence="1">
    <location>
        <begin position="835"/>
        <end position="854"/>
    </location>
</feature>
<reference evidence="3 4" key="1">
    <citation type="submission" date="2017-03" db="EMBL/GenBank/DDBJ databases">
        <title>Genomes of endolithic fungi from Antarctica.</title>
        <authorList>
            <person name="Coleine C."/>
            <person name="Masonjones S."/>
            <person name="Stajich J.E."/>
        </authorList>
    </citation>
    <scope>NUCLEOTIDE SEQUENCE [LARGE SCALE GENOMIC DNA]</scope>
    <source>
        <strain evidence="3 4">CCFEE 5311</strain>
    </source>
</reference>
<feature type="transmembrane region" description="Helical" evidence="2">
    <location>
        <begin position="377"/>
        <end position="398"/>
    </location>
</feature>
<keyword evidence="2" id="KW-0812">Transmembrane</keyword>
<organism evidence="3 4">
    <name type="scientific">Friedmanniomyces endolithicus</name>
    <dbReference type="NCBI Taxonomy" id="329885"/>
    <lineage>
        <taxon>Eukaryota</taxon>
        <taxon>Fungi</taxon>
        <taxon>Dikarya</taxon>
        <taxon>Ascomycota</taxon>
        <taxon>Pezizomycotina</taxon>
        <taxon>Dothideomycetes</taxon>
        <taxon>Dothideomycetidae</taxon>
        <taxon>Mycosphaerellales</taxon>
        <taxon>Teratosphaeriaceae</taxon>
        <taxon>Friedmanniomyces</taxon>
    </lineage>
</organism>
<gene>
    <name evidence="3" type="ORF">B0A54_10434</name>
</gene>
<feature type="region of interest" description="Disordered" evidence="1">
    <location>
        <begin position="330"/>
        <end position="368"/>
    </location>
</feature>
<evidence type="ECO:0000313" key="4">
    <source>
        <dbReference type="Proteomes" id="UP000310066"/>
    </source>
</evidence>
<dbReference type="Gene3D" id="2.120.10.80">
    <property type="entry name" value="Kelch-type beta propeller"/>
    <property type="match status" value="1"/>
</dbReference>
<feature type="region of interest" description="Disordered" evidence="1">
    <location>
        <begin position="685"/>
        <end position="810"/>
    </location>
</feature>
<evidence type="ECO:0000256" key="2">
    <source>
        <dbReference type="SAM" id="Phobius"/>
    </source>
</evidence>
<feature type="compositionally biased region" description="Polar residues" evidence="1">
    <location>
        <begin position="693"/>
        <end position="704"/>
    </location>
</feature>
<dbReference type="EMBL" id="NAJP01000039">
    <property type="protein sequence ID" value="TKA39415.1"/>
    <property type="molecule type" value="Genomic_DNA"/>
</dbReference>
<keyword evidence="2" id="KW-0472">Membrane</keyword>
<dbReference type="OrthoDB" id="5352000at2759"/>
<feature type="compositionally biased region" description="Polar residues" evidence="1">
    <location>
        <begin position="469"/>
        <end position="484"/>
    </location>
</feature>
<protein>
    <submittedName>
        <fullName evidence="3">Uncharacterized protein</fullName>
    </submittedName>
</protein>
<feature type="region of interest" description="Disordered" evidence="1">
    <location>
        <begin position="247"/>
        <end position="284"/>
    </location>
</feature>
<feature type="compositionally biased region" description="Polar residues" evidence="1">
    <location>
        <begin position="575"/>
        <end position="591"/>
    </location>
</feature>
<feature type="compositionally biased region" description="Low complexity" evidence="1">
    <location>
        <begin position="337"/>
        <end position="360"/>
    </location>
</feature>
<feature type="compositionally biased region" description="Polar residues" evidence="1">
    <location>
        <begin position="271"/>
        <end position="281"/>
    </location>
</feature>
<dbReference type="SUPFAM" id="SSF117281">
    <property type="entry name" value="Kelch motif"/>
    <property type="match status" value="1"/>
</dbReference>
<evidence type="ECO:0000256" key="1">
    <source>
        <dbReference type="SAM" id="MobiDB-lite"/>
    </source>
</evidence>
<feature type="compositionally biased region" description="Gly residues" evidence="1">
    <location>
        <begin position="836"/>
        <end position="852"/>
    </location>
</feature>
<dbReference type="STRING" id="329885.A0A4U0UW80"/>
<feature type="compositionally biased region" description="Low complexity" evidence="1">
    <location>
        <begin position="721"/>
        <end position="731"/>
    </location>
</feature>
<proteinExistence type="predicted"/>
<accession>A0A4U0UW80</accession>
<dbReference type="InterPro" id="IPR015915">
    <property type="entry name" value="Kelch-typ_b-propeller"/>
</dbReference>
<feature type="region of interest" description="Disordered" evidence="1">
    <location>
        <begin position="575"/>
        <end position="594"/>
    </location>
</feature>
<keyword evidence="2" id="KW-1133">Transmembrane helix</keyword>
<feature type="compositionally biased region" description="Low complexity" evidence="1">
    <location>
        <begin position="247"/>
        <end position="259"/>
    </location>
</feature>
<feature type="region of interest" description="Disordered" evidence="1">
    <location>
        <begin position="469"/>
        <end position="492"/>
    </location>
</feature>
<dbReference type="AlphaFoldDB" id="A0A4U0UW80"/>
<dbReference type="Proteomes" id="UP000310066">
    <property type="component" value="Unassembled WGS sequence"/>
</dbReference>
<sequence>MSGPQPPMALEGHCSAIHNDTLYVLSPAGLQSLPLKKNATWAQEPSGQKVTGPACVTALPGSDQSQAALYVIGGTSDNDGYGGLQRYFFGNKTWESLSLATNNMQNRTNHSTAYLQDSGDILVYAGSQPHAPSLLSSQTFTISTSPPYNVQAFTSEAPPTTLPILEPWNSSHAVLAGGSPWNTEIFLFNPSEGWSPLGTNLTHPVDSAARGTIIDGSDGSKVLQIYDFNVSPNTVSQIVLLGANGQTAQTGQTIGSGSSSRKRKRDLTLGNWPSYNSSNAPAATRTDCAVVQGPSGLAAMSGGSNDMPLALFDQTGNSWVDVNTFFDTKDQQPLKPSSTAGSASSGTATSSAAPSSSDAGNGNGGGPTQHQRMLRTLGIILGVLCGVAAVFILILLLLRWRRIRDKRKEGYIDEKTGNRMSFADRGASFMKEAGGSVNGLAPPSNSHYSTSNHSSMAIMAGKFGNKPYGSNHQAKASSESTTRLVNHKNGTPIINEPLEMMDIGDKKLAVPSRKPVPRIEHPAPALLAYDSEKELAVEDRDRKRSSGWSKYFATSGPTGPNGISHLPAAYMQSQKTSGVSDSSQYSNQMPSSHAHIPSSILVPPLDIDFTKPFDGQRLSQVATGSPSFNDSREDLARRGSTAEFVEGQKGLIVDSPALDRRSQISGYSLSTNKRTTISSNVTSEYYNDHSGHTPWSPQTHSPTPVVSFKDHLNDSSRPSSANTTATATATNGQPHHSGNGRPTSSQYTTSLYEPRVPSRGKNGGGFFPGSGASYRPSSSNKPSRLGASSADLPPPPAVPGLSVSRPAEERDSTITVFPRGVGSGYYDEQELARAGGAQGAGGGSGGGGGGGKASSDMSWLNLGWLWSLDTPRFLFSLPEEEEEEEEDTLRGFR</sequence>
<evidence type="ECO:0000313" key="3">
    <source>
        <dbReference type="EMBL" id="TKA39415.1"/>
    </source>
</evidence>
<feature type="compositionally biased region" description="Polar residues" evidence="1">
    <location>
        <begin position="732"/>
        <end position="751"/>
    </location>
</feature>
<feature type="region of interest" description="Disordered" evidence="1">
    <location>
        <begin position="538"/>
        <end position="566"/>
    </location>
</feature>